<evidence type="ECO:0000256" key="3">
    <source>
        <dbReference type="SAM" id="SignalP"/>
    </source>
</evidence>
<organism evidence="4">
    <name type="scientific">Melanopsichium pennsylvanicum 4</name>
    <dbReference type="NCBI Taxonomy" id="1398559"/>
    <lineage>
        <taxon>Eukaryota</taxon>
        <taxon>Fungi</taxon>
        <taxon>Dikarya</taxon>
        <taxon>Basidiomycota</taxon>
        <taxon>Ustilaginomycotina</taxon>
        <taxon>Ustilaginomycetes</taxon>
        <taxon>Ustilaginales</taxon>
        <taxon>Ustilaginaceae</taxon>
        <taxon>Melanopsichium</taxon>
    </lineage>
</organism>
<accession>A0A077QWY8</accession>
<keyword evidence="2" id="KW-0472">Membrane</keyword>
<evidence type="ECO:0000313" key="4">
    <source>
        <dbReference type="EMBL" id="CDI51002.1"/>
    </source>
</evidence>
<feature type="region of interest" description="Disordered" evidence="1">
    <location>
        <begin position="393"/>
        <end position="422"/>
    </location>
</feature>
<keyword evidence="2" id="KW-0812">Transmembrane</keyword>
<protein>
    <submittedName>
        <fullName evidence="4">Uncharacterized protein</fullName>
    </submittedName>
</protein>
<dbReference type="EMBL" id="HG529494">
    <property type="protein sequence ID" value="CDI51002.1"/>
    <property type="molecule type" value="Genomic_DNA"/>
</dbReference>
<feature type="region of interest" description="Disordered" evidence="1">
    <location>
        <begin position="255"/>
        <end position="293"/>
    </location>
</feature>
<feature type="region of interest" description="Disordered" evidence="1">
    <location>
        <begin position="442"/>
        <end position="462"/>
    </location>
</feature>
<feature type="transmembrane region" description="Helical" evidence="2">
    <location>
        <begin position="223"/>
        <end position="245"/>
    </location>
</feature>
<sequence>MVKLAFTMLGPSILAVLLMSYFTLGTDALELSVNFVDCTELNWTASLSQTEWSVASYVELFFVSTQRASNYSSLYSALNDGAFPTPGAFTIVTYFGDIALGGQYTIGIGLAGMNGNILTMTSDNSQGTVQVTEVDSRKFTFGDCTNIPSSTSATIAASSTSDGLAFSTASSASLTLTSSAATFALLSASASATATAASSAPPIGSLSSTSLFPPTHNSVNKGIIIGGIIGGLVFLLFAFVLIRWCSSRRRTRRLSQAAHPMLSLRSPSFPRKQARPPEKNGNGSVSPDSHLRRKAAKVYAQGGGTYEVATLGRLSVESGRRSEGYTTRSDRPNAHEDELSLSNMLAEGPSEQKLKVIKVPFHLTPGKAATPAHESMTIDSSVFSATPYLPLDRTSDHHSRSLSTDGKVPSYPSGKNASHFRSKSSHLVLNMTVPGGILQMSPTGSNVPPQRTMRSSNSNSNFKIPRVTVPAYLPGAGEIGTAGKGR</sequence>
<keyword evidence="3" id="KW-0732">Signal</keyword>
<feature type="signal peptide" evidence="3">
    <location>
        <begin position="1"/>
        <end position="28"/>
    </location>
</feature>
<name>A0A077QWY8_9BASI</name>
<keyword evidence="2" id="KW-1133">Transmembrane helix</keyword>
<evidence type="ECO:0000256" key="2">
    <source>
        <dbReference type="SAM" id="Phobius"/>
    </source>
</evidence>
<feature type="chain" id="PRO_5001723091" evidence="3">
    <location>
        <begin position="29"/>
        <end position="486"/>
    </location>
</feature>
<proteinExistence type="predicted"/>
<dbReference type="AlphaFoldDB" id="A0A077QWY8"/>
<reference evidence="4" key="1">
    <citation type="journal article" date="2014" name="Genome Biol. Evol.">
        <title>Gene Loss Rather Than Gene Gain Is Associated with a Host Jump from Monocots to Dicots in the Smut Fungus Melanopsichium pennsylvanicum.</title>
        <authorList>
            <person name="Sharma R."/>
            <person name="Mishra B."/>
            <person name="Runge F."/>
            <person name="Thines M."/>
        </authorList>
    </citation>
    <scope>NUCLEOTIDE SEQUENCE</scope>
    <source>
        <strain evidence="4">4</strain>
    </source>
</reference>
<evidence type="ECO:0000256" key="1">
    <source>
        <dbReference type="SAM" id="MobiDB-lite"/>
    </source>
</evidence>